<organism evidence="3 4">
    <name type="scientific">candidate division WOR_3 bacterium SM23_60</name>
    <dbReference type="NCBI Taxonomy" id="1703780"/>
    <lineage>
        <taxon>Bacteria</taxon>
        <taxon>Bacteria division WOR-3</taxon>
    </lineage>
</organism>
<dbReference type="GO" id="GO:0010181">
    <property type="term" value="F:FMN binding"/>
    <property type="evidence" value="ECO:0007669"/>
    <property type="project" value="InterPro"/>
</dbReference>
<sequence>MKIWKKILIGLGIFALIIIILGVVFLLRARQMVKVIDSKVIEDVDLTQIEDSVYAGEFGNFLVNVKLEVTVQDHHITGIKITEQRSSPDHEARETVDRIIEAQSPKVDVVTGATGSSKCIMIAVQKALTGE</sequence>
<evidence type="ECO:0000256" key="1">
    <source>
        <dbReference type="SAM" id="Phobius"/>
    </source>
</evidence>
<dbReference type="EMBL" id="LJUO01000059">
    <property type="protein sequence ID" value="KPK71620.1"/>
    <property type="molecule type" value="Genomic_DNA"/>
</dbReference>
<feature type="transmembrane region" description="Helical" evidence="1">
    <location>
        <begin position="7"/>
        <end position="27"/>
    </location>
</feature>
<protein>
    <recommendedName>
        <fullName evidence="2">FMN-binding domain-containing protein</fullName>
    </recommendedName>
</protein>
<dbReference type="Proteomes" id="UP000051096">
    <property type="component" value="Unassembled WGS sequence"/>
</dbReference>
<evidence type="ECO:0000313" key="3">
    <source>
        <dbReference type="EMBL" id="KPK71620.1"/>
    </source>
</evidence>
<dbReference type="GO" id="GO:0016020">
    <property type="term" value="C:membrane"/>
    <property type="evidence" value="ECO:0007669"/>
    <property type="project" value="InterPro"/>
</dbReference>
<proteinExistence type="predicted"/>
<dbReference type="Gene3D" id="3.90.1010.20">
    <property type="match status" value="1"/>
</dbReference>
<keyword evidence="1" id="KW-1133">Transmembrane helix</keyword>
<name>A0A0S8GGY9_UNCW3</name>
<dbReference type="InterPro" id="IPR007329">
    <property type="entry name" value="FMN-bd"/>
</dbReference>
<comment type="caution">
    <text evidence="3">The sequence shown here is derived from an EMBL/GenBank/DDBJ whole genome shotgun (WGS) entry which is preliminary data.</text>
</comment>
<gene>
    <name evidence="3" type="ORF">AMJ87_07005</name>
</gene>
<accession>A0A0S8GGY9</accession>
<dbReference type="AlphaFoldDB" id="A0A0S8GGY9"/>
<feature type="domain" description="FMN-binding" evidence="2">
    <location>
        <begin position="56"/>
        <end position="131"/>
    </location>
</feature>
<evidence type="ECO:0000313" key="4">
    <source>
        <dbReference type="Proteomes" id="UP000051096"/>
    </source>
</evidence>
<keyword evidence="1" id="KW-0812">Transmembrane</keyword>
<dbReference type="Pfam" id="PF04205">
    <property type="entry name" value="FMN_bind"/>
    <property type="match status" value="1"/>
</dbReference>
<dbReference type="SMART" id="SM00900">
    <property type="entry name" value="FMN_bind"/>
    <property type="match status" value="1"/>
</dbReference>
<evidence type="ECO:0000259" key="2">
    <source>
        <dbReference type="SMART" id="SM00900"/>
    </source>
</evidence>
<keyword evidence="1" id="KW-0472">Membrane</keyword>
<reference evidence="3 4" key="1">
    <citation type="journal article" date="2015" name="Microbiome">
        <title>Genomic resolution of linkages in carbon, nitrogen, and sulfur cycling among widespread estuary sediment bacteria.</title>
        <authorList>
            <person name="Baker B.J."/>
            <person name="Lazar C.S."/>
            <person name="Teske A.P."/>
            <person name="Dick G.J."/>
        </authorList>
    </citation>
    <scope>NUCLEOTIDE SEQUENCE [LARGE SCALE GENOMIC DNA]</scope>
    <source>
        <strain evidence="3">SM23_60</strain>
    </source>
</reference>